<organism evidence="2">
    <name type="scientific">uncultured Gemmatimonadota bacterium</name>
    <dbReference type="NCBI Taxonomy" id="203437"/>
    <lineage>
        <taxon>Bacteria</taxon>
        <taxon>Pseudomonadati</taxon>
        <taxon>Gemmatimonadota</taxon>
        <taxon>environmental samples</taxon>
    </lineage>
</organism>
<reference evidence="2" key="1">
    <citation type="submission" date="2020-02" db="EMBL/GenBank/DDBJ databases">
        <authorList>
            <person name="Meier V. D."/>
        </authorList>
    </citation>
    <scope>NUCLEOTIDE SEQUENCE</scope>
    <source>
        <strain evidence="2">AVDCRST_MAG68</strain>
    </source>
</reference>
<protein>
    <submittedName>
        <fullName evidence="2">Uncharacterized protein</fullName>
    </submittedName>
</protein>
<evidence type="ECO:0000313" key="2">
    <source>
        <dbReference type="EMBL" id="CAA9370345.1"/>
    </source>
</evidence>
<name>A0A6J4MVY0_9BACT</name>
<dbReference type="AlphaFoldDB" id="A0A6J4MVY0"/>
<sequence length="136" mass="14710">VPFPNPDAHPPRSPVRLRWGLNQLQSGPAHRGGCGHTRHVRGWIPRVHVHRREPRLCDRGQRATGHPGAARHGSGGPGRHAHPEHPPWAVGGLRSSGARQALVARGLRLLPVPASRVRHGGRDVHLRRAGPAGVQV</sequence>
<proteinExistence type="predicted"/>
<accession>A0A6J4MVY0</accession>
<gene>
    <name evidence="2" type="ORF">AVDCRST_MAG68-5690</name>
</gene>
<dbReference type="EMBL" id="CADCTW010000243">
    <property type="protein sequence ID" value="CAA9370345.1"/>
    <property type="molecule type" value="Genomic_DNA"/>
</dbReference>
<feature type="non-terminal residue" evidence="2">
    <location>
        <position position="136"/>
    </location>
</feature>
<evidence type="ECO:0000256" key="1">
    <source>
        <dbReference type="SAM" id="MobiDB-lite"/>
    </source>
</evidence>
<feature type="non-terminal residue" evidence="2">
    <location>
        <position position="1"/>
    </location>
</feature>
<feature type="region of interest" description="Disordered" evidence="1">
    <location>
        <begin position="56"/>
        <end position="87"/>
    </location>
</feature>